<reference evidence="1" key="1">
    <citation type="submission" date="2019-08" db="EMBL/GenBank/DDBJ databases">
        <title>The genome of the North American firefly Photinus pyralis.</title>
        <authorList>
            <consortium name="Photinus pyralis genome working group"/>
            <person name="Fallon T.R."/>
            <person name="Sander Lower S.E."/>
            <person name="Weng J.-K."/>
        </authorList>
    </citation>
    <scope>NUCLEOTIDE SEQUENCE</scope>
    <source>
        <strain evidence="1">TRF0915ILg1</strain>
        <tissue evidence="1">Whole body</tissue>
    </source>
</reference>
<dbReference type="EMBL" id="VTPC01007897">
    <property type="protein sequence ID" value="KAF2893546.1"/>
    <property type="molecule type" value="Genomic_DNA"/>
</dbReference>
<accession>A0A8K0CY38</accession>
<dbReference type="AlphaFoldDB" id="A0A8K0CY38"/>
<comment type="caution">
    <text evidence="1">The sequence shown here is derived from an EMBL/GenBank/DDBJ whole genome shotgun (WGS) entry which is preliminary data.</text>
</comment>
<evidence type="ECO:0000313" key="1">
    <source>
        <dbReference type="EMBL" id="KAF2893546.1"/>
    </source>
</evidence>
<protein>
    <submittedName>
        <fullName evidence="1">Uncharacterized protein</fullName>
    </submittedName>
</protein>
<organism evidence="1 2">
    <name type="scientific">Ignelater luminosus</name>
    <name type="common">Cucubano</name>
    <name type="synonym">Pyrophorus luminosus</name>
    <dbReference type="NCBI Taxonomy" id="2038154"/>
    <lineage>
        <taxon>Eukaryota</taxon>
        <taxon>Metazoa</taxon>
        <taxon>Ecdysozoa</taxon>
        <taxon>Arthropoda</taxon>
        <taxon>Hexapoda</taxon>
        <taxon>Insecta</taxon>
        <taxon>Pterygota</taxon>
        <taxon>Neoptera</taxon>
        <taxon>Endopterygota</taxon>
        <taxon>Coleoptera</taxon>
        <taxon>Polyphaga</taxon>
        <taxon>Elateriformia</taxon>
        <taxon>Elateroidea</taxon>
        <taxon>Elateridae</taxon>
        <taxon>Agrypninae</taxon>
        <taxon>Pyrophorini</taxon>
        <taxon>Ignelater</taxon>
    </lineage>
</organism>
<name>A0A8K0CY38_IGNLU</name>
<dbReference type="OrthoDB" id="10069752at2759"/>
<evidence type="ECO:0000313" key="2">
    <source>
        <dbReference type="Proteomes" id="UP000801492"/>
    </source>
</evidence>
<keyword evidence="2" id="KW-1185">Reference proteome</keyword>
<proteinExistence type="predicted"/>
<gene>
    <name evidence="1" type="ORF">ILUMI_12625</name>
</gene>
<sequence>MPGFYPGASDVASVEQNKTYLPPVVLTFLDILIANKRNDLKQVSIGQAVMQACRPCSLICPIPPAVGIQIHRDLRSRFLIDEFCSIGFSVSNDEVQKYIHSSVMDESNPSVVPSGHFFQWVADNVDHNIATINGHNTFHMGVLVDKEVICADYKGEFDNVVIRLDGFHILILGAIRRLMAGSGMEEALLEIQYPTS</sequence>
<dbReference type="Proteomes" id="UP000801492">
    <property type="component" value="Unassembled WGS sequence"/>
</dbReference>